<protein>
    <recommendedName>
        <fullName evidence="1">2EXR domain-containing protein</fullName>
    </recommendedName>
</protein>
<evidence type="ECO:0000313" key="3">
    <source>
        <dbReference type="Proteomes" id="UP000652219"/>
    </source>
</evidence>
<dbReference type="AlphaFoldDB" id="A0A8H6J6I8"/>
<proteinExistence type="predicted"/>
<keyword evidence="3" id="KW-1185">Reference proteome</keyword>
<dbReference type="EMBL" id="WIGN01000137">
    <property type="protein sequence ID" value="KAF6807449.1"/>
    <property type="molecule type" value="Genomic_DNA"/>
</dbReference>
<dbReference type="Pfam" id="PF20150">
    <property type="entry name" value="2EXR"/>
    <property type="match status" value="1"/>
</dbReference>
<sequence>MSIPDGFTFFRALPPELRLKIWSEALSAPSVWAPDSNASRPVGQAPYLAGLACRESRQLLERLYVKPLPRGLPGGSGVDWVNLETAVVYIGDGAMKALDALGVDELARSCQRLAAVCPALRTIIVEREGDGSAGDGMEVPRTLSPELAAYYATIPDCVGPEMSLETLDTPYFRSLVLEYFGDSPPKLHLVSSTSECSLNIMIPTLNELESAAVQVIIVLKGMSEFSQARIAVIGGLALWKYMPQGGTTEDVDLFNNIDSAPHGVKSKLLNLPNSPFVQQAQFFFLKHGSTLIQIDLTPAWQVIPVHAGRRIGDQARAGRSHPVHFACRPHRFQNTLLRFAAHAAKKRQDAADARNLLEIETRSSALSLTSAQRAAVEPGISDVVAHTETDEKWWRQRLGLL</sequence>
<name>A0A8H6J6I8_9PEZI</name>
<evidence type="ECO:0000313" key="2">
    <source>
        <dbReference type="EMBL" id="KAF6807449.1"/>
    </source>
</evidence>
<organism evidence="2 3">
    <name type="scientific">Colletotrichum sojae</name>
    <dbReference type="NCBI Taxonomy" id="2175907"/>
    <lineage>
        <taxon>Eukaryota</taxon>
        <taxon>Fungi</taxon>
        <taxon>Dikarya</taxon>
        <taxon>Ascomycota</taxon>
        <taxon>Pezizomycotina</taxon>
        <taxon>Sordariomycetes</taxon>
        <taxon>Hypocreomycetidae</taxon>
        <taxon>Glomerellales</taxon>
        <taxon>Glomerellaceae</taxon>
        <taxon>Colletotrichum</taxon>
        <taxon>Colletotrichum orchidearum species complex</taxon>
    </lineage>
</organism>
<feature type="domain" description="2EXR" evidence="1">
    <location>
        <begin position="7"/>
        <end position="83"/>
    </location>
</feature>
<comment type="caution">
    <text evidence="2">The sequence shown here is derived from an EMBL/GenBank/DDBJ whole genome shotgun (WGS) entry which is preliminary data.</text>
</comment>
<dbReference type="InterPro" id="IPR045518">
    <property type="entry name" value="2EXR"/>
</dbReference>
<gene>
    <name evidence="2" type="ORF">CSOJ01_08178</name>
</gene>
<accession>A0A8H6J6I8</accession>
<reference evidence="2 3" key="1">
    <citation type="journal article" date="2020" name="Phytopathology">
        <title>Genome Sequence Resources of Colletotrichum truncatum, C. plurivorum, C. musicola, and C. sojae: Four Species Pathogenic to Soybean (Glycine max).</title>
        <authorList>
            <person name="Rogerio F."/>
            <person name="Boufleur T.R."/>
            <person name="Ciampi-Guillardi M."/>
            <person name="Sukno S.A."/>
            <person name="Thon M.R."/>
            <person name="Massola Junior N.S."/>
            <person name="Baroncelli R."/>
        </authorList>
    </citation>
    <scope>NUCLEOTIDE SEQUENCE [LARGE SCALE GENOMIC DNA]</scope>
    <source>
        <strain evidence="2 3">LFN0009</strain>
    </source>
</reference>
<dbReference type="Proteomes" id="UP000652219">
    <property type="component" value="Unassembled WGS sequence"/>
</dbReference>
<evidence type="ECO:0000259" key="1">
    <source>
        <dbReference type="Pfam" id="PF20150"/>
    </source>
</evidence>